<name>A0A0D2XQQ9_FUSOF</name>
<evidence type="ECO:0000313" key="1">
    <source>
        <dbReference type="EnsemblFungi" id="FOXG_06307P0"/>
    </source>
</evidence>
<dbReference type="EnsemblFungi" id="FOXG_06307T0">
    <property type="protein sequence ID" value="FOXG_06307P0"/>
    <property type="gene ID" value="FOXG_06307"/>
</dbReference>
<reference evidence="2" key="1">
    <citation type="journal article" date="2012" name="Mol. Plant Microbe Interact.">
        <title>A highly conserved effector in Fusarium oxysporum is required for full virulence on Arabidopsis.</title>
        <authorList>
            <person name="Thatcher L.F."/>
            <person name="Gardiner D.M."/>
            <person name="Kazan K."/>
            <person name="Manners J."/>
        </authorList>
    </citation>
    <scope>NUCLEOTIDE SEQUENCE [LARGE SCALE GENOMIC DNA]</scope>
    <source>
        <strain evidence="2">Fo5176</strain>
    </source>
</reference>
<dbReference type="AlphaFoldDB" id="A0A0D2XQQ9"/>
<sequence>MADAAHALDLARIRFQLIRSTFLELWNYLKRT</sequence>
<organism evidence="1 2">
    <name type="scientific">Fusarium oxysporum (strain Fo5176)</name>
    <name type="common">Fusarium vascular wilt</name>
    <dbReference type="NCBI Taxonomy" id="660025"/>
    <lineage>
        <taxon>Eukaryota</taxon>
        <taxon>Fungi</taxon>
        <taxon>Dikarya</taxon>
        <taxon>Ascomycota</taxon>
        <taxon>Pezizomycotina</taxon>
        <taxon>Sordariomycetes</taxon>
        <taxon>Hypocreomycetidae</taxon>
        <taxon>Hypocreales</taxon>
        <taxon>Nectriaceae</taxon>
        <taxon>Fusarium</taxon>
        <taxon>Fusarium oxysporum species complex</taxon>
    </lineage>
</organism>
<dbReference type="Proteomes" id="UP000002489">
    <property type="component" value="Unassembled WGS sequence"/>
</dbReference>
<reference evidence="1" key="2">
    <citation type="submission" date="2025-08" db="UniProtKB">
        <authorList>
            <consortium name="EnsemblFungi"/>
        </authorList>
    </citation>
    <scope>IDENTIFICATION</scope>
    <source>
        <strain evidence="1">4287 / CBS 123668 / FGSC 9935 / NRRL 34936</strain>
    </source>
</reference>
<evidence type="ECO:0000313" key="2">
    <source>
        <dbReference type="Proteomes" id="UP000002489"/>
    </source>
</evidence>
<accession>A0A0D2XQQ9</accession>
<proteinExistence type="predicted"/>
<protein>
    <submittedName>
        <fullName evidence="1">Uncharacterized protein</fullName>
    </submittedName>
</protein>